<dbReference type="AlphaFoldDB" id="A0A2S9XF97"/>
<dbReference type="SUPFAM" id="SSF55729">
    <property type="entry name" value="Acyl-CoA N-acyltransferases (Nat)"/>
    <property type="match status" value="1"/>
</dbReference>
<keyword evidence="2" id="KW-0012">Acyltransferase</keyword>
<evidence type="ECO:0000313" key="3">
    <source>
        <dbReference type="Proteomes" id="UP000237968"/>
    </source>
</evidence>
<keyword evidence="2" id="KW-0808">Transferase</keyword>
<dbReference type="RefSeq" id="WP_106394652.1">
    <property type="nucleotide sequence ID" value="NZ_PVNK01000239.1"/>
</dbReference>
<evidence type="ECO:0000259" key="1">
    <source>
        <dbReference type="PROSITE" id="PS51186"/>
    </source>
</evidence>
<protein>
    <submittedName>
        <fullName evidence="2">Acetyltransferase Pat</fullName>
        <ecNumber evidence="2">2.3.1.-</ecNumber>
    </submittedName>
</protein>
<name>A0A2S9XF97_9BACT</name>
<reference evidence="2 3" key="1">
    <citation type="submission" date="2018-03" db="EMBL/GenBank/DDBJ databases">
        <title>Draft Genome Sequences of the Obligatory Marine Myxobacteria Enhygromyxa salina SWB005.</title>
        <authorList>
            <person name="Poehlein A."/>
            <person name="Moghaddam J.A."/>
            <person name="Harms H."/>
            <person name="Alanjari M."/>
            <person name="Koenig G.M."/>
            <person name="Daniel R."/>
            <person name="Schaeberle T.F."/>
        </authorList>
    </citation>
    <scope>NUCLEOTIDE SEQUENCE [LARGE SCALE GENOMIC DNA]</scope>
    <source>
        <strain evidence="2 3">SWB005</strain>
    </source>
</reference>
<dbReference type="GO" id="GO:0016747">
    <property type="term" value="F:acyltransferase activity, transferring groups other than amino-acyl groups"/>
    <property type="evidence" value="ECO:0007669"/>
    <property type="project" value="InterPro"/>
</dbReference>
<dbReference type="Pfam" id="PF13302">
    <property type="entry name" value="Acetyltransf_3"/>
    <property type="match status" value="1"/>
</dbReference>
<feature type="domain" description="N-acetyltransferase" evidence="1">
    <location>
        <begin position="23"/>
        <end position="187"/>
    </location>
</feature>
<accession>A0A2S9XF97</accession>
<gene>
    <name evidence="2" type="ORF">ENSA5_54400</name>
</gene>
<dbReference type="InterPro" id="IPR016181">
    <property type="entry name" value="Acyl_CoA_acyltransferase"/>
</dbReference>
<sequence length="222" mass="24254">MARTLEFGQDYVETLELADGTPVRLRPIQPSDKDQLARGLARLSPESRYLRFFTEKSHLSTQELAYLTEVDGVDHFALVAVHRETGEGIGVARFVRLAPEGDDAGDAHVAEAAVVVLDEFQNRGLGSLLLRRLSAAALERGIDRFAAEILGENQRIRHVLAAVSPDTEFVQDDDSIHAHVPLVAPAPDAPTDSLAHRLLAEVASGALELRHRLMVLKRTASS</sequence>
<dbReference type="Proteomes" id="UP000237968">
    <property type="component" value="Unassembled WGS sequence"/>
</dbReference>
<evidence type="ECO:0000313" key="2">
    <source>
        <dbReference type="EMBL" id="PRP91532.1"/>
    </source>
</evidence>
<dbReference type="PROSITE" id="PS51186">
    <property type="entry name" value="GNAT"/>
    <property type="match status" value="1"/>
</dbReference>
<organism evidence="2 3">
    <name type="scientific">Enhygromyxa salina</name>
    <dbReference type="NCBI Taxonomy" id="215803"/>
    <lineage>
        <taxon>Bacteria</taxon>
        <taxon>Pseudomonadati</taxon>
        <taxon>Myxococcota</taxon>
        <taxon>Polyangia</taxon>
        <taxon>Nannocystales</taxon>
        <taxon>Nannocystaceae</taxon>
        <taxon>Enhygromyxa</taxon>
    </lineage>
</organism>
<dbReference type="EMBL" id="PVNK01000239">
    <property type="protein sequence ID" value="PRP91532.1"/>
    <property type="molecule type" value="Genomic_DNA"/>
</dbReference>
<dbReference type="InterPro" id="IPR000182">
    <property type="entry name" value="GNAT_dom"/>
</dbReference>
<proteinExistence type="predicted"/>
<dbReference type="OrthoDB" id="9807426at2"/>
<comment type="caution">
    <text evidence="2">The sequence shown here is derived from an EMBL/GenBank/DDBJ whole genome shotgun (WGS) entry which is preliminary data.</text>
</comment>
<keyword evidence="3" id="KW-1185">Reference proteome</keyword>
<dbReference type="EC" id="2.3.1.-" evidence="2"/>
<dbReference type="Gene3D" id="3.40.630.30">
    <property type="match status" value="1"/>
</dbReference>